<sequence length="387" mass="41279">MPVLNSASEMQAEVAAWRRHLHQHPEILYDVHETAAFVADKLMSFGCDVVETGIGRTGVVGIIKGRAGEGPVVGLRADMDALPIVETSGKEWASQTPGKMHACGHDGHTAMLLGAAKHLAETRNFKGSVAVIFQPAEEGGGGGLAMVKDGMMERFGISQVYGMHNSPGLPLGHFATRKGSIMAAADEYEVLIHGRGGHAAQPHKTIDPVLVSAHAIIALQAIASRETDPLKSVVVTVATIHGGDASNVIPNTVKLTGTIRTLLPETRDYAERRLSEVVNGIALTFGARAEVNYRRGYPVTFNHEGETDFAIDIMRKVAGAKAVETDLAPLMGAEDFSYMLESRPGSFVFIGNGDSANLHHSSYDFNDEAIPYGVSYWVTLAETALAA</sequence>
<dbReference type="EMBL" id="SDVB01000380">
    <property type="protein sequence ID" value="RYB97936.1"/>
    <property type="molecule type" value="Genomic_DNA"/>
</dbReference>
<dbReference type="AlphaFoldDB" id="A0A4Q2S7X6"/>
<keyword evidence="1 4" id="KW-0378">Hydrolase</keyword>
<dbReference type="InterPro" id="IPR011650">
    <property type="entry name" value="Peptidase_M20_dimer"/>
</dbReference>
<dbReference type="Gene3D" id="3.30.70.360">
    <property type="match status" value="1"/>
</dbReference>
<dbReference type="InterPro" id="IPR036264">
    <property type="entry name" value="Bact_exopeptidase_dim_dom"/>
</dbReference>
<dbReference type="InterPro" id="IPR017439">
    <property type="entry name" value="Amidohydrolase"/>
</dbReference>
<dbReference type="Pfam" id="PF01546">
    <property type="entry name" value="Peptidase_M20"/>
    <property type="match status" value="1"/>
</dbReference>
<keyword evidence="2" id="KW-0479">Metal-binding</keyword>
<dbReference type="InterPro" id="IPR002933">
    <property type="entry name" value="Peptidase_M20"/>
</dbReference>
<organism evidence="4 5">
    <name type="scientific">Ciceribacter ferrooxidans</name>
    <dbReference type="NCBI Taxonomy" id="2509717"/>
    <lineage>
        <taxon>Bacteria</taxon>
        <taxon>Pseudomonadati</taxon>
        <taxon>Pseudomonadota</taxon>
        <taxon>Alphaproteobacteria</taxon>
        <taxon>Hyphomicrobiales</taxon>
        <taxon>Rhizobiaceae</taxon>
        <taxon>Ciceribacter</taxon>
    </lineage>
</organism>
<keyword evidence="5" id="KW-1185">Reference proteome</keyword>
<feature type="binding site" evidence="2">
    <location>
        <position position="103"/>
    </location>
    <ligand>
        <name>Mn(2+)</name>
        <dbReference type="ChEBI" id="CHEBI:29035"/>
        <label>2</label>
    </ligand>
</feature>
<evidence type="ECO:0000259" key="3">
    <source>
        <dbReference type="Pfam" id="PF07687"/>
    </source>
</evidence>
<dbReference type="Gene3D" id="3.40.630.10">
    <property type="entry name" value="Zn peptidases"/>
    <property type="match status" value="1"/>
</dbReference>
<feature type="binding site" evidence="2">
    <location>
        <position position="105"/>
    </location>
    <ligand>
        <name>Mn(2+)</name>
        <dbReference type="ChEBI" id="CHEBI:29035"/>
        <label>2</label>
    </ligand>
</feature>
<protein>
    <submittedName>
        <fullName evidence="4">Amidohydrolase</fullName>
    </submittedName>
</protein>
<dbReference type="Proteomes" id="UP000291088">
    <property type="component" value="Unassembled WGS sequence"/>
</dbReference>
<evidence type="ECO:0000313" key="5">
    <source>
        <dbReference type="Proteomes" id="UP000291088"/>
    </source>
</evidence>
<dbReference type="RefSeq" id="WP_129334274.1">
    <property type="nucleotide sequence ID" value="NZ_SDVB01000380.1"/>
</dbReference>
<dbReference type="OrthoDB" id="9777385at2"/>
<feature type="binding site" evidence="2">
    <location>
        <position position="359"/>
    </location>
    <ligand>
        <name>Mn(2+)</name>
        <dbReference type="ChEBI" id="CHEBI:29035"/>
        <label>2</label>
    </ligand>
</feature>
<feature type="binding site" evidence="2">
    <location>
        <position position="164"/>
    </location>
    <ligand>
        <name>Mn(2+)</name>
        <dbReference type="ChEBI" id="CHEBI:29035"/>
        <label>2</label>
    </ligand>
</feature>
<dbReference type="SUPFAM" id="SSF55031">
    <property type="entry name" value="Bacterial exopeptidase dimerisation domain"/>
    <property type="match status" value="1"/>
</dbReference>
<dbReference type="GO" id="GO:0019877">
    <property type="term" value="P:diaminopimelate biosynthetic process"/>
    <property type="evidence" value="ECO:0007669"/>
    <property type="project" value="UniProtKB-ARBA"/>
</dbReference>
<dbReference type="GO" id="GO:0046872">
    <property type="term" value="F:metal ion binding"/>
    <property type="evidence" value="ECO:0007669"/>
    <property type="project" value="UniProtKB-KW"/>
</dbReference>
<dbReference type="Pfam" id="PF07687">
    <property type="entry name" value="M20_dimer"/>
    <property type="match status" value="1"/>
</dbReference>
<accession>A0A4Q2S7X6</accession>
<comment type="cofactor">
    <cofactor evidence="2">
        <name>Mn(2+)</name>
        <dbReference type="ChEBI" id="CHEBI:29035"/>
    </cofactor>
    <text evidence="2">The Mn(2+) ion enhances activity.</text>
</comment>
<dbReference type="PANTHER" id="PTHR11014">
    <property type="entry name" value="PEPTIDASE M20 FAMILY MEMBER"/>
    <property type="match status" value="1"/>
</dbReference>
<proteinExistence type="predicted"/>
<feature type="binding site" evidence="2">
    <location>
        <position position="138"/>
    </location>
    <ligand>
        <name>Mn(2+)</name>
        <dbReference type="ChEBI" id="CHEBI:29035"/>
        <label>2</label>
    </ligand>
</feature>
<comment type="caution">
    <text evidence="4">The sequence shown here is derived from an EMBL/GenBank/DDBJ whole genome shotgun (WGS) entry which is preliminary data.</text>
</comment>
<dbReference type="GO" id="GO:0050118">
    <property type="term" value="F:N-acetyldiaminopimelate deacetylase activity"/>
    <property type="evidence" value="ECO:0007669"/>
    <property type="project" value="UniProtKB-ARBA"/>
</dbReference>
<dbReference type="SUPFAM" id="SSF53187">
    <property type="entry name" value="Zn-dependent exopeptidases"/>
    <property type="match status" value="1"/>
</dbReference>
<dbReference type="CDD" id="cd05666">
    <property type="entry name" value="M20_Acy1-like"/>
    <property type="match status" value="1"/>
</dbReference>
<feature type="domain" description="Peptidase M20 dimerisation" evidence="3">
    <location>
        <begin position="188"/>
        <end position="279"/>
    </location>
</feature>
<dbReference type="NCBIfam" id="TIGR01891">
    <property type="entry name" value="amidohydrolases"/>
    <property type="match status" value="1"/>
</dbReference>
<evidence type="ECO:0000313" key="4">
    <source>
        <dbReference type="EMBL" id="RYB97936.1"/>
    </source>
</evidence>
<keyword evidence="2" id="KW-0464">Manganese</keyword>
<dbReference type="PIRSF" id="PIRSF005962">
    <property type="entry name" value="Pept_M20D_amidohydro"/>
    <property type="match status" value="1"/>
</dbReference>
<dbReference type="FunFam" id="3.30.70.360:FF:000001">
    <property type="entry name" value="N-acetyldiaminopimelate deacetylase"/>
    <property type="match status" value="1"/>
</dbReference>
<gene>
    <name evidence="4" type="ORF">EUU22_22865</name>
</gene>
<evidence type="ECO:0000256" key="2">
    <source>
        <dbReference type="PIRSR" id="PIRSR005962-1"/>
    </source>
</evidence>
<name>A0A4Q2S7X6_9HYPH</name>
<dbReference type="PANTHER" id="PTHR11014:SF63">
    <property type="entry name" value="METALLOPEPTIDASE, PUTATIVE (AFU_ORTHOLOGUE AFUA_6G09600)-RELATED"/>
    <property type="match status" value="1"/>
</dbReference>
<evidence type="ECO:0000256" key="1">
    <source>
        <dbReference type="ARBA" id="ARBA00022801"/>
    </source>
</evidence>
<reference evidence="4 5" key="1">
    <citation type="submission" date="2019-01" db="EMBL/GenBank/DDBJ databases">
        <authorList>
            <person name="Deng T."/>
        </authorList>
    </citation>
    <scope>NUCLEOTIDE SEQUENCE [LARGE SCALE GENOMIC DNA]</scope>
    <source>
        <strain evidence="4 5">F8825</strain>
    </source>
</reference>